<name>A0A9P1C006_9DINO</name>
<comment type="caution">
    <text evidence="3">The sequence shown here is derived from an EMBL/GenBank/DDBJ whole genome shotgun (WGS) entry which is preliminary data.</text>
</comment>
<evidence type="ECO:0000313" key="5">
    <source>
        <dbReference type="EMBL" id="CAL4768920.1"/>
    </source>
</evidence>
<dbReference type="EMBL" id="CAMXCT010000646">
    <property type="protein sequence ID" value="CAI3981608.1"/>
    <property type="molecule type" value="Genomic_DNA"/>
</dbReference>
<dbReference type="AlphaFoldDB" id="A0A9P1C006"/>
<keyword evidence="1" id="KW-0175">Coiled coil</keyword>
<feature type="region of interest" description="Disordered" evidence="2">
    <location>
        <begin position="516"/>
        <end position="583"/>
    </location>
</feature>
<feature type="coiled-coil region" evidence="1">
    <location>
        <begin position="76"/>
        <end position="103"/>
    </location>
</feature>
<feature type="compositionally biased region" description="Low complexity" evidence="2">
    <location>
        <begin position="529"/>
        <end position="553"/>
    </location>
</feature>
<dbReference type="EMBL" id="CAMXCT020000646">
    <property type="protein sequence ID" value="CAL1134983.1"/>
    <property type="molecule type" value="Genomic_DNA"/>
</dbReference>
<accession>A0A9P1C006</accession>
<reference evidence="3" key="1">
    <citation type="submission" date="2022-10" db="EMBL/GenBank/DDBJ databases">
        <authorList>
            <person name="Chen Y."/>
            <person name="Dougan E. K."/>
            <person name="Chan C."/>
            <person name="Rhodes N."/>
            <person name="Thang M."/>
        </authorList>
    </citation>
    <scope>NUCLEOTIDE SEQUENCE</scope>
</reference>
<evidence type="ECO:0000313" key="3">
    <source>
        <dbReference type="EMBL" id="CAI3981608.1"/>
    </source>
</evidence>
<reference evidence="4" key="2">
    <citation type="submission" date="2024-04" db="EMBL/GenBank/DDBJ databases">
        <authorList>
            <person name="Chen Y."/>
            <person name="Shah S."/>
            <person name="Dougan E. K."/>
            <person name="Thang M."/>
            <person name="Chan C."/>
        </authorList>
    </citation>
    <scope>NUCLEOTIDE SEQUENCE [LARGE SCALE GENOMIC DNA]</scope>
</reference>
<gene>
    <name evidence="3" type="ORF">C1SCF055_LOCUS9379</name>
</gene>
<feature type="compositionally biased region" description="Basic residues" evidence="2">
    <location>
        <begin position="563"/>
        <end position="572"/>
    </location>
</feature>
<evidence type="ECO:0000256" key="1">
    <source>
        <dbReference type="SAM" id="Coils"/>
    </source>
</evidence>
<sequence>MSQVIKSLPKGHDSGKRLAVASTGLEVGLESQPSQLPSGFPSEGAQTSVHNTFEYHDQRSQQVYVEVDPMVFSSMVSEARRVIQESEEKAQGLEQLAQEVYQQACSRIHELVNLTESLYQSDCTKASEIEKLQGLKGMSNQPVINSKFRSIAIKPWAQIAHFESQMSNIQNLFGRLMSEVSRLESSEARLEGSAAPCAVAASVEAQMRSAQVADVVSGNLGVAVESRVVEHPSESHANVFQSSMEQRLESMMAAIQCLSDRMIYYEQNGGVGEDELIVEEKTERDLVDNRALQSAKLEPLPNNAADFRVWRNSLILMLGRLDISGIDYLTTWFALAFKVDSAQECSSSSGLVPRLDRWLAAELIKSLKGIPELQLKVQGYIESCTRQSQAPRGRAVVQMISRHFDLDRVRGALITSQSVFLVELNGYSVADLQEFSSSLMKVLNQIPSEQWPNQRMLGEFLFHKLRTVRRLERVIDEIKRSPDDSAMREFNYLWGRLQEFLVEEREDVNARSIEQSLRNQKKGDKPKAKTPAVPAKASPAKASVAAAVSAPTPKDAPKGPSKNAKRKSKGKPGKPMTAEEKAETPCIFNQMPNVCVYGDKCQSC</sequence>
<organism evidence="3">
    <name type="scientific">Cladocopium goreaui</name>
    <dbReference type="NCBI Taxonomy" id="2562237"/>
    <lineage>
        <taxon>Eukaryota</taxon>
        <taxon>Sar</taxon>
        <taxon>Alveolata</taxon>
        <taxon>Dinophyceae</taxon>
        <taxon>Suessiales</taxon>
        <taxon>Symbiodiniaceae</taxon>
        <taxon>Cladocopium</taxon>
    </lineage>
</organism>
<proteinExistence type="predicted"/>
<dbReference type="Proteomes" id="UP001152797">
    <property type="component" value="Unassembled WGS sequence"/>
</dbReference>
<evidence type="ECO:0000313" key="4">
    <source>
        <dbReference type="EMBL" id="CAL1134983.1"/>
    </source>
</evidence>
<evidence type="ECO:0000256" key="2">
    <source>
        <dbReference type="SAM" id="MobiDB-lite"/>
    </source>
</evidence>
<dbReference type="OrthoDB" id="10641520at2759"/>
<evidence type="ECO:0000313" key="6">
    <source>
        <dbReference type="Proteomes" id="UP001152797"/>
    </source>
</evidence>
<dbReference type="EMBL" id="CAMXCT030000646">
    <property type="protein sequence ID" value="CAL4768920.1"/>
    <property type="molecule type" value="Genomic_DNA"/>
</dbReference>
<protein>
    <submittedName>
        <fullName evidence="5">Integrase catalytic domain-containing protein</fullName>
    </submittedName>
</protein>
<keyword evidence="6" id="KW-1185">Reference proteome</keyword>